<organism evidence="1 2">
    <name type="scientific">Meloidogyne enterolobii</name>
    <name type="common">Root-knot nematode worm</name>
    <name type="synonym">Meloidogyne mayaguensis</name>
    <dbReference type="NCBI Taxonomy" id="390850"/>
    <lineage>
        <taxon>Eukaryota</taxon>
        <taxon>Metazoa</taxon>
        <taxon>Ecdysozoa</taxon>
        <taxon>Nematoda</taxon>
        <taxon>Chromadorea</taxon>
        <taxon>Rhabditida</taxon>
        <taxon>Tylenchina</taxon>
        <taxon>Tylenchomorpha</taxon>
        <taxon>Tylenchoidea</taxon>
        <taxon>Meloidogynidae</taxon>
        <taxon>Meloidogyninae</taxon>
        <taxon>Meloidogyne</taxon>
    </lineage>
</organism>
<dbReference type="EMBL" id="CAJEWN010000096">
    <property type="protein sequence ID" value="CAD2163134.1"/>
    <property type="molecule type" value="Genomic_DNA"/>
</dbReference>
<accession>A0A6V7UQ71</accession>
<dbReference type="OrthoDB" id="5904903at2759"/>
<sequence length="53" mass="6524">MICRLTLRLLHYCCYWTEINLIGYKIELLEKQKVEYQKELKSRIIYIANKICK</sequence>
<reference evidence="1 2" key="1">
    <citation type="submission" date="2020-08" db="EMBL/GenBank/DDBJ databases">
        <authorList>
            <person name="Koutsovoulos G."/>
            <person name="Danchin GJ E."/>
        </authorList>
    </citation>
    <scope>NUCLEOTIDE SEQUENCE [LARGE SCALE GENOMIC DNA]</scope>
</reference>
<dbReference type="Proteomes" id="UP000580250">
    <property type="component" value="Unassembled WGS sequence"/>
</dbReference>
<name>A0A6V7UQ71_MELEN</name>
<evidence type="ECO:0000313" key="2">
    <source>
        <dbReference type="Proteomes" id="UP000580250"/>
    </source>
</evidence>
<comment type="caution">
    <text evidence="1">The sequence shown here is derived from an EMBL/GenBank/DDBJ whole genome shotgun (WGS) entry which is preliminary data.</text>
</comment>
<proteinExistence type="predicted"/>
<evidence type="ECO:0000313" key="1">
    <source>
        <dbReference type="EMBL" id="CAD2163134.1"/>
    </source>
</evidence>
<gene>
    <name evidence="1" type="ORF">MENT_LOCUS15819</name>
</gene>
<protein>
    <submittedName>
        <fullName evidence="1">Uncharacterized protein</fullName>
    </submittedName>
</protein>
<dbReference type="AlphaFoldDB" id="A0A6V7UQ71"/>